<evidence type="ECO:0000259" key="1">
    <source>
        <dbReference type="Pfam" id="PF14343"/>
    </source>
</evidence>
<organism evidence="2 3">
    <name type="scientific">Gloeocapsopsis dulcis AAB1 = 1H9</name>
    <dbReference type="NCBI Taxonomy" id="1433147"/>
    <lineage>
        <taxon>Bacteria</taxon>
        <taxon>Bacillati</taxon>
        <taxon>Cyanobacteriota</taxon>
        <taxon>Cyanophyceae</taxon>
        <taxon>Oscillatoriophycideae</taxon>
        <taxon>Chroococcales</taxon>
        <taxon>Chroococcaceae</taxon>
        <taxon>Gloeocapsopsis</taxon>
        <taxon>Gloeocapsopsis dulcis</taxon>
    </lineage>
</organism>
<keyword evidence="3" id="KW-1185">Reference proteome</keyword>
<reference evidence="2 3" key="1">
    <citation type="journal article" date="2019" name="Front. Microbiol.">
        <title>Genomic Features for Desiccation Tolerance and Sugar Biosynthesis in the Extremophile Gloeocapsopsis sp. UTEX B3054.</title>
        <authorList>
            <person name="Urrejola C."/>
            <person name="Alcorta J."/>
            <person name="Salas L."/>
            <person name="Vasquez M."/>
            <person name="Polz M.F."/>
            <person name="Vicuna R."/>
            <person name="Diez B."/>
        </authorList>
    </citation>
    <scope>NUCLEOTIDE SEQUENCE [LARGE SCALE GENOMIC DNA]</scope>
    <source>
        <strain evidence="2 3">1H9</strain>
    </source>
</reference>
<dbReference type="EMBL" id="NAPY01000001">
    <property type="protein sequence ID" value="MUL34923.1"/>
    <property type="molecule type" value="Genomic_DNA"/>
</dbReference>
<dbReference type="Proteomes" id="UP000441797">
    <property type="component" value="Unassembled WGS sequence"/>
</dbReference>
<gene>
    <name evidence="2" type="ORF">BWI75_00725</name>
</gene>
<comment type="caution">
    <text evidence="2">The sequence shown here is derived from an EMBL/GenBank/DDBJ whole genome shotgun (WGS) entry which is preliminary data.</text>
</comment>
<sequence>MLSLGIAIVLISSCLFVPSSNPHLLSSQSISTPQTNNMDNSIDFELIDVGYNPLTAGFEPEPKIIVFRNQQEWKNFWSSFSFLDVNLNEQKFPVPAVNFEQKMVIGLTSGSRSTGGYSVQIDRIEQVQTPTPQWLIHYTEIIPGENCIVTQQPTTPTVFILTKNTSAGIQLSKQKLTSRC</sequence>
<dbReference type="AlphaFoldDB" id="A0A6N8FNH9"/>
<proteinExistence type="predicted"/>
<evidence type="ECO:0000313" key="2">
    <source>
        <dbReference type="EMBL" id="MUL34923.1"/>
    </source>
</evidence>
<accession>A0A6N8FNH9</accession>
<name>A0A6N8FNH9_9CHRO</name>
<feature type="domain" description="PrcB C-terminal" evidence="1">
    <location>
        <begin position="103"/>
        <end position="160"/>
    </location>
</feature>
<protein>
    <recommendedName>
        <fullName evidence="1">PrcB C-terminal domain-containing protein</fullName>
    </recommendedName>
</protein>
<dbReference type="InterPro" id="IPR025748">
    <property type="entry name" value="PrcB_C_dom"/>
</dbReference>
<evidence type="ECO:0000313" key="3">
    <source>
        <dbReference type="Proteomes" id="UP000441797"/>
    </source>
</evidence>
<dbReference type="Pfam" id="PF14343">
    <property type="entry name" value="PrcB_C"/>
    <property type="match status" value="1"/>
</dbReference>